<dbReference type="InterPro" id="IPR042188">
    <property type="entry name" value="MmgE/PrpD_sf_2"/>
</dbReference>
<proteinExistence type="inferred from homology"/>
<dbReference type="PANTHER" id="PTHR16943">
    <property type="entry name" value="2-METHYLCITRATE DEHYDRATASE-RELATED"/>
    <property type="match status" value="1"/>
</dbReference>
<keyword evidence="5" id="KW-1185">Reference proteome</keyword>
<reference evidence="4 5" key="1">
    <citation type="journal article" date="2015" name="Int. J. Syst. Evol. Microbiol.">
        <title>Gemmobacter intermedius sp. nov., isolated from a white stork (Ciconia ciconia).</title>
        <authorList>
            <person name="Kampfer P."/>
            <person name="Jerzak L."/>
            <person name="Wilharm G."/>
            <person name="Golke J."/>
            <person name="Busse H.J."/>
            <person name="Glaeser S.P."/>
        </authorList>
    </citation>
    <scope>NUCLEOTIDE SEQUENCE [LARGE SCALE GENOMIC DNA]</scope>
    <source>
        <strain evidence="4 5">119/4</strain>
    </source>
</reference>
<comment type="similarity">
    <text evidence="1">Belongs to the PrpD family.</text>
</comment>
<dbReference type="OrthoDB" id="9795089at2"/>
<dbReference type="GO" id="GO:0016829">
    <property type="term" value="F:lyase activity"/>
    <property type="evidence" value="ECO:0007669"/>
    <property type="project" value="InterPro"/>
</dbReference>
<sequence>MTQVETVAGAMARWFFHAHEAGRFAAGPQGRRAAAEAIADVLGCLYAGRGDVTVQRTASVVPQGSGSAALITGGAADAAFAAMLNATAAHVLDFDDNFLPGMSHASAVILPALLAVAGPKTRGPDLIDAYLVALQAQAFVGAGLGGAHYTAGWHGTSTVGSVGTAAGVAWLLGADEEALRRSLTLACSFACGTKGQFGTPAKPFHAGLAARNAVEAARLAIAGLDGHAQAFEGPQGLAEMFRGEGTPGYAVEQIRDTRLHIIESVGLAPKLHPCCGSTHLIIDALGDLRARHAIDPDRITRIETHVGIANRRNLPYSLPENEMEARFSMHYCLARALRRGRTELADFTPEAVLRLRDDPLAKCLELTSYSPQEEAACPPGKRLPHILRLHFADGTVLQAERRAANGTLDHPFPEGAMRDKFTDCCAGASWAGPLYDALADLDSWPDLTPAAVLFGGSHSPH</sequence>
<evidence type="ECO:0000259" key="2">
    <source>
        <dbReference type="Pfam" id="PF03972"/>
    </source>
</evidence>
<dbReference type="Gene3D" id="1.10.4100.10">
    <property type="entry name" value="2-methylcitrate dehydratase PrpD"/>
    <property type="match status" value="1"/>
</dbReference>
<evidence type="ECO:0000259" key="3">
    <source>
        <dbReference type="Pfam" id="PF19305"/>
    </source>
</evidence>
<dbReference type="Pfam" id="PF03972">
    <property type="entry name" value="MmgE_PrpD_N"/>
    <property type="match status" value="1"/>
</dbReference>
<name>A0A3S3U9H5_9RHOB</name>
<comment type="caution">
    <text evidence="4">The sequence shown here is derived from an EMBL/GenBank/DDBJ whole genome shotgun (WGS) entry which is preliminary data.</text>
</comment>
<dbReference type="InterPro" id="IPR042183">
    <property type="entry name" value="MmgE/PrpD_sf_1"/>
</dbReference>
<dbReference type="AlphaFoldDB" id="A0A3S3U9H5"/>
<organism evidence="4 5">
    <name type="scientific">Falsigemmobacter intermedius</name>
    <dbReference type="NCBI Taxonomy" id="1553448"/>
    <lineage>
        <taxon>Bacteria</taxon>
        <taxon>Pseudomonadati</taxon>
        <taxon>Pseudomonadota</taxon>
        <taxon>Alphaproteobacteria</taxon>
        <taxon>Rhodobacterales</taxon>
        <taxon>Paracoccaceae</taxon>
        <taxon>Falsigemmobacter</taxon>
    </lineage>
</organism>
<dbReference type="InterPro" id="IPR036148">
    <property type="entry name" value="MmgE/PrpD_sf"/>
</dbReference>
<dbReference type="Proteomes" id="UP000287168">
    <property type="component" value="Unassembled WGS sequence"/>
</dbReference>
<dbReference type="EMBL" id="SBLC01000048">
    <property type="protein sequence ID" value="RWY37372.1"/>
    <property type="molecule type" value="Genomic_DNA"/>
</dbReference>
<dbReference type="SUPFAM" id="SSF103378">
    <property type="entry name" value="2-methylcitrate dehydratase PrpD"/>
    <property type="match status" value="1"/>
</dbReference>
<dbReference type="PANTHER" id="PTHR16943:SF8">
    <property type="entry name" value="2-METHYLCITRATE DEHYDRATASE"/>
    <property type="match status" value="1"/>
</dbReference>
<evidence type="ECO:0000256" key="1">
    <source>
        <dbReference type="ARBA" id="ARBA00006174"/>
    </source>
</evidence>
<dbReference type="Pfam" id="PF19305">
    <property type="entry name" value="MmgE_PrpD_C"/>
    <property type="match status" value="1"/>
</dbReference>
<accession>A0A3S3U9H5</accession>
<dbReference type="Gene3D" id="3.30.1330.120">
    <property type="entry name" value="2-methylcitrate dehydratase PrpD"/>
    <property type="match status" value="1"/>
</dbReference>
<dbReference type="RefSeq" id="WP_128490717.1">
    <property type="nucleotide sequence ID" value="NZ_JBHLXB010000040.1"/>
</dbReference>
<gene>
    <name evidence="4" type="ORF">EP867_17300</name>
</gene>
<dbReference type="InterPro" id="IPR045336">
    <property type="entry name" value="MmgE_PrpD_N"/>
</dbReference>
<evidence type="ECO:0000313" key="5">
    <source>
        <dbReference type="Proteomes" id="UP000287168"/>
    </source>
</evidence>
<dbReference type="InterPro" id="IPR045337">
    <property type="entry name" value="MmgE_PrpD_C"/>
</dbReference>
<feature type="domain" description="MmgE/PrpD N-terminal" evidence="2">
    <location>
        <begin position="31"/>
        <end position="244"/>
    </location>
</feature>
<dbReference type="InterPro" id="IPR005656">
    <property type="entry name" value="MmgE_PrpD"/>
</dbReference>
<feature type="domain" description="MmgE/PrpD C-terminal" evidence="3">
    <location>
        <begin position="272"/>
        <end position="427"/>
    </location>
</feature>
<protein>
    <submittedName>
        <fullName evidence="4">MmgE/PrpD family protein</fullName>
    </submittedName>
</protein>
<evidence type="ECO:0000313" key="4">
    <source>
        <dbReference type="EMBL" id="RWY37372.1"/>
    </source>
</evidence>